<dbReference type="Proteomes" id="UP000549394">
    <property type="component" value="Unassembled WGS sequence"/>
</dbReference>
<evidence type="ECO:0000256" key="1">
    <source>
        <dbReference type="SAM" id="Coils"/>
    </source>
</evidence>
<keyword evidence="3" id="KW-1185">Reference proteome</keyword>
<dbReference type="PROSITE" id="PS50096">
    <property type="entry name" value="IQ"/>
    <property type="match status" value="1"/>
</dbReference>
<accession>A0A7I8VME5</accession>
<gene>
    <name evidence="2" type="ORF">DGYR_LOCUS5247</name>
</gene>
<dbReference type="OrthoDB" id="190375at2759"/>
<evidence type="ECO:0000313" key="3">
    <source>
        <dbReference type="Proteomes" id="UP000549394"/>
    </source>
</evidence>
<keyword evidence="1" id="KW-0175">Coiled coil</keyword>
<protein>
    <submittedName>
        <fullName evidence="2">DgyrCDS5514</fullName>
    </submittedName>
</protein>
<organism evidence="2 3">
    <name type="scientific">Dimorphilus gyrociliatus</name>
    <dbReference type="NCBI Taxonomy" id="2664684"/>
    <lineage>
        <taxon>Eukaryota</taxon>
        <taxon>Metazoa</taxon>
        <taxon>Spiralia</taxon>
        <taxon>Lophotrochozoa</taxon>
        <taxon>Annelida</taxon>
        <taxon>Polychaeta</taxon>
        <taxon>Polychaeta incertae sedis</taxon>
        <taxon>Dinophilidae</taxon>
        <taxon>Dimorphilus</taxon>
    </lineage>
</organism>
<proteinExistence type="predicted"/>
<feature type="coiled-coil region" evidence="1">
    <location>
        <begin position="79"/>
        <end position="109"/>
    </location>
</feature>
<evidence type="ECO:0000313" key="2">
    <source>
        <dbReference type="EMBL" id="CAD5116643.1"/>
    </source>
</evidence>
<reference evidence="2 3" key="1">
    <citation type="submission" date="2020-08" db="EMBL/GenBank/DDBJ databases">
        <authorList>
            <person name="Hejnol A."/>
        </authorList>
    </citation>
    <scope>NUCLEOTIDE SEQUENCE [LARGE SCALE GENOMIC DNA]</scope>
</reference>
<sequence>MSTLARLVSETDDIGTNVYELTAKAEENRRRDYGSSVKDMVLALKVTRFNEMAVKIQKVWRGYYSRKYVFNYYARQRYLEALLHKNETIRNELKEWEEMENRRQQIEEDEIMKSRIKNWAQGHHHLRGTTVIPGIYNSPYKPIPELETQLILAKPRVADSGMKNRRNKYVKYGSGDAFELNQLESLPPIHEKPQGPFRDPHEVWRQRLKPLKPSLRVQTSYTSVEEARELMRKEEWAARLFDKKLVPFTHPPEKQYQPLLHGSSQYGQIPYGTAYFREEKPERFIMAHNPKHFNTVVPPIEVFEKVNDVY</sequence>
<comment type="caution">
    <text evidence="2">The sequence shown here is derived from an EMBL/GenBank/DDBJ whole genome shotgun (WGS) entry which is preliminary data.</text>
</comment>
<dbReference type="AlphaFoldDB" id="A0A7I8VME5"/>
<dbReference type="EMBL" id="CAJFCJ010000006">
    <property type="protein sequence ID" value="CAD5116643.1"/>
    <property type="molecule type" value="Genomic_DNA"/>
</dbReference>
<name>A0A7I8VME5_9ANNE</name>